<dbReference type="STRING" id="315423.SAMN04488020_103298"/>
<organism evidence="6 7">
    <name type="scientific">Palleronia marisminoris</name>
    <dbReference type="NCBI Taxonomy" id="315423"/>
    <lineage>
        <taxon>Bacteria</taxon>
        <taxon>Pseudomonadati</taxon>
        <taxon>Pseudomonadota</taxon>
        <taxon>Alphaproteobacteria</taxon>
        <taxon>Rhodobacterales</taxon>
        <taxon>Roseobacteraceae</taxon>
        <taxon>Palleronia</taxon>
    </lineage>
</organism>
<dbReference type="Gene3D" id="3.40.50.300">
    <property type="entry name" value="P-loop containing nucleotide triphosphate hydrolases"/>
    <property type="match status" value="1"/>
</dbReference>
<dbReference type="Pfam" id="PF00005">
    <property type="entry name" value="ABC_tran"/>
    <property type="match status" value="1"/>
</dbReference>
<evidence type="ECO:0000256" key="1">
    <source>
        <dbReference type="ARBA" id="ARBA00005417"/>
    </source>
</evidence>
<dbReference type="SMART" id="SM00382">
    <property type="entry name" value="AAA"/>
    <property type="match status" value="1"/>
</dbReference>
<evidence type="ECO:0000259" key="5">
    <source>
        <dbReference type="PROSITE" id="PS50893"/>
    </source>
</evidence>
<keyword evidence="4 6" id="KW-0067">ATP-binding</keyword>
<dbReference type="InterPro" id="IPR050166">
    <property type="entry name" value="ABC_transporter_ATP-bind"/>
</dbReference>
<reference evidence="6 7" key="1">
    <citation type="submission" date="2017-03" db="EMBL/GenBank/DDBJ databases">
        <authorList>
            <person name="Afonso C.L."/>
            <person name="Miller P.J."/>
            <person name="Scott M.A."/>
            <person name="Spackman E."/>
            <person name="Goraichik I."/>
            <person name="Dimitrov K.M."/>
            <person name="Suarez D.L."/>
            <person name="Swayne D.E."/>
        </authorList>
    </citation>
    <scope>NUCLEOTIDE SEQUENCE [LARGE SCALE GENOMIC DNA]</scope>
    <source>
        <strain evidence="6 7">CECT 7066</strain>
    </source>
</reference>
<keyword evidence="6" id="KW-0378">Hydrolase</keyword>
<dbReference type="InterPro" id="IPR003439">
    <property type="entry name" value="ABC_transporter-like_ATP-bd"/>
</dbReference>
<dbReference type="GO" id="GO:0005524">
    <property type="term" value="F:ATP binding"/>
    <property type="evidence" value="ECO:0007669"/>
    <property type="project" value="UniProtKB-KW"/>
</dbReference>
<dbReference type="EMBL" id="FWFV01000003">
    <property type="protein sequence ID" value="SLN37035.1"/>
    <property type="molecule type" value="Genomic_DNA"/>
</dbReference>
<evidence type="ECO:0000313" key="7">
    <source>
        <dbReference type="Proteomes" id="UP000193870"/>
    </source>
</evidence>
<dbReference type="InterPro" id="IPR027417">
    <property type="entry name" value="P-loop_NTPase"/>
</dbReference>
<evidence type="ECO:0000256" key="2">
    <source>
        <dbReference type="ARBA" id="ARBA00022448"/>
    </source>
</evidence>
<dbReference type="EC" id="3.6.3.-" evidence="6"/>
<gene>
    <name evidence="6" type="primary">ssuB_1</name>
    <name evidence="6" type="ORF">PAM7066_01580</name>
</gene>
<dbReference type="InterPro" id="IPR017871">
    <property type="entry name" value="ABC_transporter-like_CS"/>
</dbReference>
<dbReference type="Proteomes" id="UP000193870">
    <property type="component" value="Unassembled WGS sequence"/>
</dbReference>
<evidence type="ECO:0000313" key="6">
    <source>
        <dbReference type="EMBL" id="SLN37035.1"/>
    </source>
</evidence>
<dbReference type="AlphaFoldDB" id="A0A1Y5SGA3"/>
<keyword evidence="2" id="KW-0813">Transport</keyword>
<dbReference type="SUPFAM" id="SSF52540">
    <property type="entry name" value="P-loop containing nucleoside triphosphate hydrolases"/>
    <property type="match status" value="1"/>
</dbReference>
<comment type="similarity">
    <text evidence="1">Belongs to the ABC transporter superfamily.</text>
</comment>
<keyword evidence="3" id="KW-0547">Nucleotide-binding</keyword>
<protein>
    <submittedName>
        <fullName evidence="6">Aliphatic sulfonates import ATP-binding protein SsuB</fullName>
        <ecNumber evidence="6">3.6.3.-</ecNumber>
    </submittedName>
</protein>
<proteinExistence type="inferred from homology"/>
<name>A0A1Y5SGA3_9RHOB</name>
<dbReference type="PANTHER" id="PTHR42788">
    <property type="entry name" value="TAURINE IMPORT ATP-BINDING PROTEIN-RELATED"/>
    <property type="match status" value="1"/>
</dbReference>
<dbReference type="PROSITE" id="PS00211">
    <property type="entry name" value="ABC_TRANSPORTER_1"/>
    <property type="match status" value="1"/>
</dbReference>
<accession>A0A1Y5SGA3</accession>
<dbReference type="PANTHER" id="PTHR42788:SF19">
    <property type="entry name" value="ALIPHATIC SULFONATES IMPORT ATP-BINDING PROTEIN SSUB 2"/>
    <property type="match status" value="1"/>
</dbReference>
<sequence>MRMERSLPTRDLTARIDRKEHIGADGDRLVVLDGLELRLAPGTFTCLIGPSGCGKTTTLRILMGLDDEFDGELDPALREARIATVFQEPRLLPWRTVAQNVLLALPRPDLPRVEAALASVGLEGMADRYPAQLSLGQARRVALARAFATEPEVLFLDEPFVSLDEASAGRLRDLLIALWQRRPMKVLMVTHNLREAVRLADRIVFLTERPARVAGVAEVELPRDGRDPEAVSRFAAELARRFPGLAVA</sequence>
<evidence type="ECO:0000256" key="3">
    <source>
        <dbReference type="ARBA" id="ARBA00022741"/>
    </source>
</evidence>
<dbReference type="GO" id="GO:0016887">
    <property type="term" value="F:ATP hydrolysis activity"/>
    <property type="evidence" value="ECO:0007669"/>
    <property type="project" value="InterPro"/>
</dbReference>
<dbReference type="InterPro" id="IPR003593">
    <property type="entry name" value="AAA+_ATPase"/>
</dbReference>
<feature type="domain" description="ABC transporter" evidence="5">
    <location>
        <begin position="7"/>
        <end position="233"/>
    </location>
</feature>
<keyword evidence="7" id="KW-1185">Reference proteome</keyword>
<dbReference type="PROSITE" id="PS50893">
    <property type="entry name" value="ABC_TRANSPORTER_2"/>
    <property type="match status" value="1"/>
</dbReference>
<evidence type="ECO:0000256" key="4">
    <source>
        <dbReference type="ARBA" id="ARBA00022840"/>
    </source>
</evidence>